<keyword evidence="2" id="KW-1185">Reference proteome</keyword>
<proteinExistence type="predicted"/>
<dbReference type="EMBL" id="CM056810">
    <property type="protein sequence ID" value="KAJ8643173.1"/>
    <property type="molecule type" value="Genomic_DNA"/>
</dbReference>
<organism evidence="1 2">
    <name type="scientific">Persea americana</name>
    <name type="common">Avocado</name>
    <dbReference type="NCBI Taxonomy" id="3435"/>
    <lineage>
        <taxon>Eukaryota</taxon>
        <taxon>Viridiplantae</taxon>
        <taxon>Streptophyta</taxon>
        <taxon>Embryophyta</taxon>
        <taxon>Tracheophyta</taxon>
        <taxon>Spermatophyta</taxon>
        <taxon>Magnoliopsida</taxon>
        <taxon>Magnoliidae</taxon>
        <taxon>Laurales</taxon>
        <taxon>Lauraceae</taxon>
        <taxon>Persea</taxon>
    </lineage>
</organism>
<dbReference type="Proteomes" id="UP001234297">
    <property type="component" value="Chromosome 2"/>
</dbReference>
<evidence type="ECO:0000313" key="1">
    <source>
        <dbReference type="EMBL" id="KAJ8643173.1"/>
    </source>
</evidence>
<sequence length="144" mass="15898">MVTRSKSGISKKKVFLTTPHSLSLPCHEYYDCVEPTSYIEASKHEVWRRAMSQEFSALQRQGTWSSCKKNYGVRVSVGVRVSNSQLKENQLDSLSCPITEKWSHPGFDGEEADNVAASEYVIGIDSDISGALVVLKGDGMCFSA</sequence>
<reference evidence="1 2" key="1">
    <citation type="journal article" date="2022" name="Hortic Res">
        <title>A haplotype resolved chromosomal level avocado genome allows analysis of novel avocado genes.</title>
        <authorList>
            <person name="Nath O."/>
            <person name="Fletcher S.J."/>
            <person name="Hayward A."/>
            <person name="Shaw L.M."/>
            <person name="Masouleh A.K."/>
            <person name="Furtado A."/>
            <person name="Henry R.J."/>
            <person name="Mitter N."/>
        </authorList>
    </citation>
    <scope>NUCLEOTIDE SEQUENCE [LARGE SCALE GENOMIC DNA]</scope>
    <source>
        <strain evidence="2">cv. Hass</strain>
    </source>
</reference>
<name>A0ACC2MCK5_PERAE</name>
<gene>
    <name evidence="1" type="ORF">MRB53_004921</name>
</gene>
<evidence type="ECO:0000313" key="2">
    <source>
        <dbReference type="Proteomes" id="UP001234297"/>
    </source>
</evidence>
<accession>A0ACC2MCK5</accession>
<protein>
    <submittedName>
        <fullName evidence="1">Uncharacterized protein</fullName>
    </submittedName>
</protein>
<comment type="caution">
    <text evidence="1">The sequence shown here is derived from an EMBL/GenBank/DDBJ whole genome shotgun (WGS) entry which is preliminary data.</text>
</comment>